<dbReference type="InterPro" id="IPR044730">
    <property type="entry name" value="RNase_H-like_dom_plant"/>
</dbReference>
<dbReference type="EMBL" id="JACGWJ010000012">
    <property type="protein sequence ID" value="KAL0384411.1"/>
    <property type="molecule type" value="Genomic_DNA"/>
</dbReference>
<dbReference type="InterPro" id="IPR012337">
    <property type="entry name" value="RNaseH-like_sf"/>
</dbReference>
<dbReference type="CDD" id="cd01650">
    <property type="entry name" value="RT_nLTR_like"/>
    <property type="match status" value="1"/>
</dbReference>
<dbReference type="GO" id="GO:0003676">
    <property type="term" value="F:nucleic acid binding"/>
    <property type="evidence" value="ECO:0007669"/>
    <property type="project" value="InterPro"/>
</dbReference>
<dbReference type="InterPro" id="IPR000477">
    <property type="entry name" value="RT_dom"/>
</dbReference>
<dbReference type="AlphaFoldDB" id="A0AAW2RVS9"/>
<protein>
    <submittedName>
        <fullName evidence="2">Ribonuclease H protein</fullName>
    </submittedName>
</protein>
<dbReference type="CDD" id="cd06222">
    <property type="entry name" value="RNase_H_like"/>
    <property type="match status" value="1"/>
</dbReference>
<dbReference type="Gene3D" id="3.30.420.10">
    <property type="entry name" value="Ribonuclease H-like superfamily/Ribonuclease H"/>
    <property type="match status" value="1"/>
</dbReference>
<dbReference type="GO" id="GO:0004523">
    <property type="term" value="F:RNA-DNA hybrid ribonuclease activity"/>
    <property type="evidence" value="ECO:0007669"/>
    <property type="project" value="InterPro"/>
</dbReference>
<dbReference type="PROSITE" id="PS50879">
    <property type="entry name" value="RNASE_H_1"/>
    <property type="match status" value="1"/>
</dbReference>
<dbReference type="PANTHER" id="PTHR33116">
    <property type="entry name" value="REVERSE TRANSCRIPTASE ZINC-BINDING DOMAIN-CONTAINING PROTEIN-RELATED-RELATED"/>
    <property type="match status" value="1"/>
</dbReference>
<evidence type="ECO:0000259" key="1">
    <source>
        <dbReference type="PROSITE" id="PS50879"/>
    </source>
</evidence>
<reference evidence="2" key="1">
    <citation type="submission" date="2020-06" db="EMBL/GenBank/DDBJ databases">
        <authorList>
            <person name="Li T."/>
            <person name="Hu X."/>
            <person name="Zhang T."/>
            <person name="Song X."/>
            <person name="Zhang H."/>
            <person name="Dai N."/>
            <person name="Sheng W."/>
            <person name="Hou X."/>
            <person name="Wei L."/>
        </authorList>
    </citation>
    <scope>NUCLEOTIDE SEQUENCE</scope>
    <source>
        <strain evidence="2">G02</strain>
        <tissue evidence="2">Leaf</tissue>
    </source>
</reference>
<dbReference type="PANTHER" id="PTHR33116:SF82">
    <property type="entry name" value="RNASE H FAMILY PROTEIN"/>
    <property type="match status" value="1"/>
</dbReference>
<evidence type="ECO:0000313" key="2">
    <source>
        <dbReference type="EMBL" id="KAL0384411.1"/>
    </source>
</evidence>
<organism evidence="2">
    <name type="scientific">Sesamum radiatum</name>
    <name type="common">Black benniseed</name>
    <dbReference type="NCBI Taxonomy" id="300843"/>
    <lineage>
        <taxon>Eukaryota</taxon>
        <taxon>Viridiplantae</taxon>
        <taxon>Streptophyta</taxon>
        <taxon>Embryophyta</taxon>
        <taxon>Tracheophyta</taxon>
        <taxon>Spermatophyta</taxon>
        <taxon>Magnoliopsida</taxon>
        <taxon>eudicotyledons</taxon>
        <taxon>Gunneridae</taxon>
        <taxon>Pentapetalae</taxon>
        <taxon>asterids</taxon>
        <taxon>lamiids</taxon>
        <taxon>Lamiales</taxon>
        <taxon>Pedaliaceae</taxon>
        <taxon>Sesamum</taxon>
    </lineage>
</organism>
<dbReference type="InterPro" id="IPR002156">
    <property type="entry name" value="RNaseH_domain"/>
</dbReference>
<dbReference type="Pfam" id="PF13456">
    <property type="entry name" value="RVT_3"/>
    <property type="match status" value="1"/>
</dbReference>
<comment type="caution">
    <text evidence="2">The sequence shown here is derived from an EMBL/GenBank/DDBJ whole genome shotgun (WGS) entry which is preliminary data.</text>
</comment>
<dbReference type="InterPro" id="IPR036691">
    <property type="entry name" value="Endo/exonu/phosph_ase_sf"/>
</dbReference>
<dbReference type="SUPFAM" id="SSF56219">
    <property type="entry name" value="DNase I-like"/>
    <property type="match status" value="1"/>
</dbReference>
<dbReference type="Pfam" id="PF00078">
    <property type="entry name" value="RVT_1"/>
    <property type="match status" value="1"/>
</dbReference>
<name>A0AAW2RVS9_SESRA</name>
<feature type="domain" description="RNase H type-1" evidence="1">
    <location>
        <begin position="916"/>
        <end position="1044"/>
    </location>
</feature>
<gene>
    <name evidence="2" type="ORF">Sradi_2835400</name>
</gene>
<reference evidence="2" key="2">
    <citation type="journal article" date="2024" name="Plant">
        <title>Genomic evolution and insights into agronomic trait innovations of Sesamum species.</title>
        <authorList>
            <person name="Miao H."/>
            <person name="Wang L."/>
            <person name="Qu L."/>
            <person name="Liu H."/>
            <person name="Sun Y."/>
            <person name="Le M."/>
            <person name="Wang Q."/>
            <person name="Wei S."/>
            <person name="Zheng Y."/>
            <person name="Lin W."/>
            <person name="Duan Y."/>
            <person name="Cao H."/>
            <person name="Xiong S."/>
            <person name="Wang X."/>
            <person name="Wei L."/>
            <person name="Li C."/>
            <person name="Ma Q."/>
            <person name="Ju M."/>
            <person name="Zhao R."/>
            <person name="Li G."/>
            <person name="Mu C."/>
            <person name="Tian Q."/>
            <person name="Mei H."/>
            <person name="Zhang T."/>
            <person name="Gao T."/>
            <person name="Zhang H."/>
        </authorList>
    </citation>
    <scope>NUCLEOTIDE SEQUENCE</scope>
    <source>
        <strain evidence="2">G02</strain>
    </source>
</reference>
<dbReference type="Gene3D" id="3.60.10.10">
    <property type="entry name" value="Endonuclease/exonuclease/phosphatase"/>
    <property type="match status" value="1"/>
</dbReference>
<proteinExistence type="predicted"/>
<dbReference type="SUPFAM" id="SSF53098">
    <property type="entry name" value="Ribonuclease H-like"/>
    <property type="match status" value="1"/>
</dbReference>
<sequence length="1074" mass="123889">MEYIHSIEEFNEAIFDSGLLDVGFEGSQYTWTDHRLWQRLDRVLFASEWIDTFPHTSVHHLPRSSSDHCPILVRVRVSTSSGPSSFRFQNMWFRHPNFMTVVQDSWNQPSSLTGMLRLAEKLRRLKACLKQWNKEIFGNIFDQLSQAEESVHQAERKYDEEPTDLNLMAMNLCTAKLQRALTIEEDFWRQKSACKWVLEGERNTGYFHSLVRKKRAKTTISSIMHEGRPLTEFKEVQESGVQFFHSLLTVDRECEEAPLNIIPKLINEEQGLNLYKETSIDEMSKVVFDMAAESTAGPDGFNASFYQRCWETVKFDVTEAAQDFLNGTPLPVSFTATTIVLISKVKNPTHWSEFRPISLCNTSNKILTKLLNDRIKLILSDLITSNQSGFVPKRLIADNILLAQEIMHSIAANKIDWNVALKLDMAKAYDRVNWDFLELILLKRSSKIMDFLHDFEKKSGQCISIAKSSFIVSPKTPLLIKRQIKRITGFVLKPLPFTYLGAPIFVGRKKSEYYERLIEAMGSKIGGWEKKFLSYGSRLLLIKSVLLSMPIHLLSVTKPPKGVLDRIERMLNKFFWGSSDTMKRIHWSSWSRIGCPVAEGGLGVRQLTDTVSAFTHKLWWHFRTSSSLWSEFLNKKYCKRSCPSSSKSSSTSSPLWRRLKNAQNAAENNIYWSLGCGALCFWHDIWLGEGFLANIVQPSFISHERVSYYWKDGAWDLDKLIRVLPPLVAMKIADIPFDEEEVDRPWWKGQSDGAFSIKLAWNLVRLLGIRRPLFNELWHPTVMPSMSIFAWRLLNNFIPVDARLKEKGMTDFISIMFQFWKLSSPYVKLGHIRLLIPLLIFWFIWMMRNEAKFNDVRFTSSAIIKRVMAYLWKLYKAKCFKLVHWRGDLLVAKKIGFIFHSPSPALPILCRWLPPPSGFWKLNSDGASKGNPGPSGAGGLIRDSRGKLIMAYYDFLGDQTNTFAELYGVSRGLHFAWELGCHNVWVELDAIAIIRITLTEKGNWRLQSLLTSIRMLKRKMHIHFTHVYREANQPADFLANCACTHMNSAIFTEAHGHLASLIKLDILFPNFRFF</sequence>
<accession>A0AAW2RVS9</accession>
<dbReference type="InterPro" id="IPR036397">
    <property type="entry name" value="RNaseH_sf"/>
</dbReference>